<dbReference type="GO" id="GO:0006631">
    <property type="term" value="P:fatty acid metabolic process"/>
    <property type="evidence" value="ECO:0007669"/>
    <property type="project" value="TreeGrafter"/>
</dbReference>
<comment type="similarity">
    <text evidence="1">Belongs to the ATP-dependent AMP-binding enzyme family.</text>
</comment>
<feature type="domain" description="AMP-dependent synthetase/ligase" evidence="4">
    <location>
        <begin position="11"/>
        <end position="391"/>
    </location>
</feature>
<evidence type="ECO:0000313" key="6">
    <source>
        <dbReference type="Proteomes" id="UP000005850"/>
    </source>
</evidence>
<keyword evidence="3" id="KW-0472">Membrane</keyword>
<reference evidence="5 6" key="1">
    <citation type="journal article" date="2011" name="J. Bacteriol.">
        <title>Genome sequence of Brevibacillus laterosporus LMG 15441, a pathogen of invertebrates.</title>
        <authorList>
            <person name="Djukic M."/>
            <person name="Poehlein A."/>
            <person name="Thurmer A."/>
            <person name="Daniel R."/>
        </authorList>
    </citation>
    <scope>NUCLEOTIDE SEQUENCE [LARGE SCALE GENOMIC DNA]</scope>
    <source>
        <strain evidence="5 6">LMG 15441</strain>
    </source>
</reference>
<dbReference type="PROSITE" id="PS00455">
    <property type="entry name" value="AMP_BINDING"/>
    <property type="match status" value="1"/>
</dbReference>
<dbReference type="EC" id="6.2.1.1" evidence="5"/>
<dbReference type="InterPro" id="IPR020845">
    <property type="entry name" value="AMP-binding_CS"/>
</dbReference>
<dbReference type="RefSeq" id="WP_003337627.1">
    <property type="nucleotide sequence ID" value="NZ_CP007806.1"/>
</dbReference>
<evidence type="ECO:0000259" key="4">
    <source>
        <dbReference type="Pfam" id="PF00501"/>
    </source>
</evidence>
<proteinExistence type="inferred from homology"/>
<dbReference type="eggNOG" id="COG0318">
    <property type="taxonomic scope" value="Bacteria"/>
</dbReference>
<sequence>MNIFEIVKPHIQNCPNAIAIQDMPDKETRQLTFADLDKRSAQVAGIFKKQGLVAGDTVLLFYPMSIELYITLVAIFRLGLIAMFLDPSAGKNHIERCCTLNPPKALIASPKAQLLRLLSPAIRKIPQKFVIGRRLPGAISLTSQTNATEYSQYHSCQHDTPALITFTSGSTGEPKATVRTHGFLIDQYEVLRRSLDMQAGAIDMTTLPIFALCNLGAGMRSIIPNGDLRRPGAIEPGPVISQLQKQHAQRIVASPAFFEQLLGYCEKHDIVLTELTYIFSGGGPVFPRLMSRLKRIAPNARIMAVYGSTEAEPIAEVDWNDIHTNDLTAIKSGKGLLVGTPVPEIQVRIVRHQWGKPIGSLSSAEFENICLTPEEAGEIVVTGPHVLSGYLHGRGDEETKFRVDGTVWHRTGDAGYFDQSGRLWLLGRVAARIKDERGVLYPFAVESVLSFDESIGRTALTQYRGRRVLIVERNSKSYMTAELAEMLEWANLDAIIYMDQIPVDKRHNAKVDYSLLNKALEQGKFEQQTISV</sequence>
<accession>A0A075R2A7</accession>
<dbReference type="KEGG" id="blr:BRLA_c023870"/>
<evidence type="ECO:0000256" key="1">
    <source>
        <dbReference type="ARBA" id="ARBA00006432"/>
    </source>
</evidence>
<dbReference type="SUPFAM" id="SSF56801">
    <property type="entry name" value="Acetyl-CoA synthetase-like"/>
    <property type="match status" value="1"/>
</dbReference>
<feature type="transmembrane region" description="Helical" evidence="3">
    <location>
        <begin position="66"/>
        <end position="85"/>
    </location>
</feature>
<dbReference type="GO" id="GO:0031956">
    <property type="term" value="F:medium-chain fatty acid-CoA ligase activity"/>
    <property type="evidence" value="ECO:0007669"/>
    <property type="project" value="TreeGrafter"/>
</dbReference>
<dbReference type="Gene3D" id="3.40.50.12780">
    <property type="entry name" value="N-terminal domain of ligase-like"/>
    <property type="match status" value="1"/>
</dbReference>
<dbReference type="GO" id="GO:0003987">
    <property type="term" value="F:acetate-CoA ligase activity"/>
    <property type="evidence" value="ECO:0007669"/>
    <property type="project" value="UniProtKB-EC"/>
</dbReference>
<keyword evidence="6" id="KW-1185">Reference proteome</keyword>
<gene>
    <name evidence="5" type="ORF">BRLA_c023870</name>
</gene>
<dbReference type="PANTHER" id="PTHR43201:SF5">
    <property type="entry name" value="MEDIUM-CHAIN ACYL-COA LIGASE ACSF2, MITOCHONDRIAL"/>
    <property type="match status" value="1"/>
</dbReference>
<evidence type="ECO:0000256" key="3">
    <source>
        <dbReference type="SAM" id="Phobius"/>
    </source>
</evidence>
<dbReference type="HOGENOM" id="CLU_000022_59_12_9"/>
<evidence type="ECO:0000256" key="2">
    <source>
        <dbReference type="ARBA" id="ARBA00022598"/>
    </source>
</evidence>
<name>A0A075R2A7_BRELA</name>
<organism evidence="5 6">
    <name type="scientific">Brevibacillus laterosporus LMG 15441</name>
    <dbReference type="NCBI Taxonomy" id="1042163"/>
    <lineage>
        <taxon>Bacteria</taxon>
        <taxon>Bacillati</taxon>
        <taxon>Bacillota</taxon>
        <taxon>Bacilli</taxon>
        <taxon>Bacillales</taxon>
        <taxon>Paenibacillaceae</taxon>
        <taxon>Brevibacillus</taxon>
    </lineage>
</organism>
<keyword evidence="2 5" id="KW-0436">Ligase</keyword>
<dbReference type="STRING" id="1042163.BRLA_c023870"/>
<dbReference type="AlphaFoldDB" id="A0A075R2A7"/>
<dbReference type="InterPro" id="IPR042099">
    <property type="entry name" value="ANL_N_sf"/>
</dbReference>
<dbReference type="PANTHER" id="PTHR43201">
    <property type="entry name" value="ACYL-COA SYNTHETASE"/>
    <property type="match status" value="1"/>
</dbReference>
<protein>
    <submittedName>
        <fullName evidence="5">Acetyl-coenzyme A synthetase</fullName>
        <ecNumber evidence="5">6.2.1.1</ecNumber>
    </submittedName>
</protein>
<keyword evidence="3" id="KW-1133">Transmembrane helix</keyword>
<evidence type="ECO:0000313" key="5">
    <source>
        <dbReference type="EMBL" id="AIG26707.1"/>
    </source>
</evidence>
<keyword evidence="3" id="KW-0812">Transmembrane</keyword>
<dbReference type="InterPro" id="IPR000873">
    <property type="entry name" value="AMP-dep_synth/lig_dom"/>
</dbReference>
<dbReference type="Pfam" id="PF00501">
    <property type="entry name" value="AMP-binding"/>
    <property type="match status" value="1"/>
</dbReference>
<dbReference type="EMBL" id="CP007806">
    <property type="protein sequence ID" value="AIG26707.1"/>
    <property type="molecule type" value="Genomic_DNA"/>
</dbReference>
<dbReference type="Proteomes" id="UP000005850">
    <property type="component" value="Chromosome"/>
</dbReference>